<evidence type="ECO:0000256" key="1">
    <source>
        <dbReference type="ARBA" id="ARBA00022801"/>
    </source>
</evidence>
<proteinExistence type="predicted"/>
<dbReference type="Pfam" id="PF22769">
    <property type="entry name" value="DCD"/>
    <property type="match status" value="1"/>
</dbReference>
<dbReference type="STRING" id="1801660.A2Z78_00050"/>
<dbReference type="InterPro" id="IPR033704">
    <property type="entry name" value="dUTPase_trimeric"/>
</dbReference>
<dbReference type="InterPro" id="IPR036157">
    <property type="entry name" value="dUTPase-like_sf"/>
</dbReference>
<evidence type="ECO:0000256" key="2">
    <source>
        <dbReference type="ARBA" id="ARBA00023080"/>
    </source>
</evidence>
<gene>
    <name evidence="3" type="ORF">A2Z78_00050</name>
</gene>
<dbReference type="CDD" id="cd07557">
    <property type="entry name" value="trimeric_dUTPase"/>
    <property type="match status" value="1"/>
</dbReference>
<accession>A0A1G2DUX2</accession>
<evidence type="ECO:0000313" key="4">
    <source>
        <dbReference type="Proteomes" id="UP000176752"/>
    </source>
</evidence>
<organism evidence="3 4">
    <name type="scientific">Candidatus Nealsonbacteria bacterium RBG_13_36_15</name>
    <dbReference type="NCBI Taxonomy" id="1801660"/>
    <lineage>
        <taxon>Bacteria</taxon>
        <taxon>Candidatus Nealsoniibacteriota</taxon>
    </lineage>
</organism>
<keyword evidence="1" id="KW-0378">Hydrolase</keyword>
<dbReference type="GO" id="GO:0006229">
    <property type="term" value="P:dUTP biosynthetic process"/>
    <property type="evidence" value="ECO:0007669"/>
    <property type="project" value="InterPro"/>
</dbReference>
<dbReference type="Gene3D" id="2.70.40.10">
    <property type="match status" value="1"/>
</dbReference>
<dbReference type="GO" id="GO:0008829">
    <property type="term" value="F:dCTP deaminase activity"/>
    <property type="evidence" value="ECO:0007669"/>
    <property type="project" value="InterPro"/>
</dbReference>
<dbReference type="PANTHER" id="PTHR42680">
    <property type="entry name" value="DCTP DEAMINASE"/>
    <property type="match status" value="1"/>
</dbReference>
<name>A0A1G2DUX2_9BACT</name>
<dbReference type="EMBL" id="MHLV01000032">
    <property type="protein sequence ID" value="OGZ17353.1"/>
    <property type="molecule type" value="Genomic_DNA"/>
</dbReference>
<dbReference type="InterPro" id="IPR011962">
    <property type="entry name" value="dCTP_deaminase"/>
</dbReference>
<evidence type="ECO:0000313" key="3">
    <source>
        <dbReference type="EMBL" id="OGZ17353.1"/>
    </source>
</evidence>
<dbReference type="PANTHER" id="PTHR42680:SF3">
    <property type="entry name" value="DCTP DEAMINASE"/>
    <property type="match status" value="1"/>
</dbReference>
<protein>
    <submittedName>
        <fullName evidence="3">Uncharacterized protein</fullName>
    </submittedName>
</protein>
<keyword evidence="2" id="KW-0546">Nucleotide metabolism</keyword>
<comment type="caution">
    <text evidence="3">The sequence shown here is derived from an EMBL/GenBank/DDBJ whole genome shotgun (WGS) entry which is preliminary data.</text>
</comment>
<dbReference type="Proteomes" id="UP000176752">
    <property type="component" value="Unassembled WGS sequence"/>
</dbReference>
<sequence>MILGIDELLKLVKKKKLVENLSEREIKSPEGAGFDLRVGEIYEISGKGFLGIEDRKTPKTKLLAKYNPKKKQSFIFKPGKYYLIKTIEKVNTPKNILILFRPRTTLFRSGLMVFTGNASPGYCGELTFGICNLGVCEIKIEFGARVAHAMFYEVKGKTNLYQGQWQGGRVSTKKKEKQI</sequence>
<reference evidence="3 4" key="1">
    <citation type="journal article" date="2016" name="Nat. Commun.">
        <title>Thousands of microbial genomes shed light on interconnected biogeochemical processes in an aquifer system.</title>
        <authorList>
            <person name="Anantharaman K."/>
            <person name="Brown C.T."/>
            <person name="Hug L.A."/>
            <person name="Sharon I."/>
            <person name="Castelle C.J."/>
            <person name="Probst A.J."/>
            <person name="Thomas B.C."/>
            <person name="Singh A."/>
            <person name="Wilkins M.J."/>
            <person name="Karaoz U."/>
            <person name="Brodie E.L."/>
            <person name="Williams K.H."/>
            <person name="Hubbard S.S."/>
            <person name="Banfield J.F."/>
        </authorList>
    </citation>
    <scope>NUCLEOTIDE SEQUENCE [LARGE SCALE GENOMIC DNA]</scope>
</reference>
<dbReference type="AlphaFoldDB" id="A0A1G2DUX2"/>
<dbReference type="SUPFAM" id="SSF51283">
    <property type="entry name" value="dUTPase-like"/>
    <property type="match status" value="1"/>
</dbReference>